<sequence>MKISLAALAWRTVIEDMSGGESSVQRICDERSE</sequence>
<dbReference type="Proteomes" id="UP000030753">
    <property type="component" value="Unassembled WGS sequence"/>
</dbReference>
<gene>
    <name evidence="1" type="ORF">FOYG_13222</name>
</gene>
<proteinExistence type="predicted"/>
<protein>
    <submittedName>
        <fullName evidence="1">Uncharacterized protein</fullName>
    </submittedName>
</protein>
<organism evidence="1 2">
    <name type="scientific">Fusarium oxysporum NRRL 32931</name>
    <dbReference type="NCBI Taxonomy" id="660029"/>
    <lineage>
        <taxon>Eukaryota</taxon>
        <taxon>Fungi</taxon>
        <taxon>Dikarya</taxon>
        <taxon>Ascomycota</taxon>
        <taxon>Pezizomycotina</taxon>
        <taxon>Sordariomycetes</taxon>
        <taxon>Hypocreomycetidae</taxon>
        <taxon>Hypocreales</taxon>
        <taxon>Nectriaceae</taxon>
        <taxon>Fusarium</taxon>
        <taxon>Fusarium oxysporum species complex</taxon>
    </lineage>
</organism>
<name>W9HLD4_FUSOX</name>
<dbReference type="HOGENOM" id="CLU_3384777_0_0_1"/>
<dbReference type="EMBL" id="JH717847">
    <property type="protein sequence ID" value="EWY83393.1"/>
    <property type="molecule type" value="Genomic_DNA"/>
</dbReference>
<reference evidence="1 2" key="1">
    <citation type="submission" date="2011-06" db="EMBL/GenBank/DDBJ databases">
        <title>The Genome Sequence of Fusarium oxysporum FOSC 3-a.</title>
        <authorList>
            <consortium name="The Broad Institute Genome Sequencing Platform"/>
            <person name="Ma L.-J."/>
            <person name="Gale L.R."/>
            <person name="Schwartz D.C."/>
            <person name="Zhou S."/>
            <person name="Corby-Kistler H."/>
            <person name="Young S.K."/>
            <person name="Zeng Q."/>
            <person name="Gargeya S."/>
            <person name="Fitzgerald M."/>
            <person name="Haas B."/>
            <person name="Abouelleil A."/>
            <person name="Alvarado L."/>
            <person name="Arachchi H.M."/>
            <person name="Berlin A."/>
            <person name="Brown A."/>
            <person name="Chapman S.B."/>
            <person name="Chen Z."/>
            <person name="Dunbar C."/>
            <person name="Freedman E."/>
            <person name="Gearin G."/>
            <person name="Gellesch M."/>
            <person name="Goldberg J."/>
            <person name="Griggs A."/>
            <person name="Gujja S."/>
            <person name="Heiman D."/>
            <person name="Howarth C."/>
            <person name="Larson L."/>
            <person name="Lui A."/>
            <person name="MacDonald P.J.P."/>
            <person name="Mehta T."/>
            <person name="Montmayeur A."/>
            <person name="Murphy C."/>
            <person name="Neiman D."/>
            <person name="Pearson M."/>
            <person name="Priest M."/>
            <person name="Roberts A."/>
            <person name="Saif S."/>
            <person name="Shea T."/>
            <person name="Shenoy N."/>
            <person name="Sisk P."/>
            <person name="Stolte C."/>
            <person name="Sykes S."/>
            <person name="Wortman J."/>
            <person name="Nusbaum C."/>
            <person name="Birren B."/>
        </authorList>
    </citation>
    <scope>NUCLEOTIDE SEQUENCE [LARGE SCALE GENOMIC DNA]</scope>
    <source>
        <strain evidence="2">FOSC 3-a</strain>
    </source>
</reference>
<accession>W9HLD4</accession>
<evidence type="ECO:0000313" key="2">
    <source>
        <dbReference type="Proteomes" id="UP000030753"/>
    </source>
</evidence>
<dbReference type="AlphaFoldDB" id="W9HLD4"/>
<evidence type="ECO:0000313" key="1">
    <source>
        <dbReference type="EMBL" id="EWY83393.1"/>
    </source>
</evidence>